<gene>
    <name evidence="3" type="ORF">DEX24_01460</name>
</gene>
<feature type="region of interest" description="Disordered" evidence="1">
    <location>
        <begin position="22"/>
        <end position="115"/>
    </location>
</feature>
<organism evidence="3 4">
    <name type="scientific">Kurthia sibirica</name>
    <dbReference type="NCBI Taxonomy" id="202750"/>
    <lineage>
        <taxon>Bacteria</taxon>
        <taxon>Bacillati</taxon>
        <taxon>Bacillota</taxon>
        <taxon>Bacilli</taxon>
        <taxon>Bacillales</taxon>
        <taxon>Caryophanaceae</taxon>
        <taxon>Kurthia</taxon>
    </lineage>
</organism>
<keyword evidence="4" id="KW-1185">Reference proteome</keyword>
<feature type="signal peptide" evidence="2">
    <location>
        <begin position="1"/>
        <end position="18"/>
    </location>
</feature>
<feature type="compositionally biased region" description="Low complexity" evidence="1">
    <location>
        <begin position="78"/>
        <end position="89"/>
    </location>
</feature>
<dbReference type="OrthoDB" id="9790935at2"/>
<feature type="compositionally biased region" description="Basic and acidic residues" evidence="1">
    <location>
        <begin position="38"/>
        <end position="50"/>
    </location>
</feature>
<protein>
    <recommendedName>
        <fullName evidence="5">DUF4309 domain-containing protein</fullName>
    </recommendedName>
</protein>
<dbReference type="Proteomes" id="UP000245938">
    <property type="component" value="Unassembled WGS sequence"/>
</dbReference>
<evidence type="ECO:0000313" key="3">
    <source>
        <dbReference type="EMBL" id="PWI26988.1"/>
    </source>
</evidence>
<evidence type="ECO:0000313" key="4">
    <source>
        <dbReference type="Proteomes" id="UP000245938"/>
    </source>
</evidence>
<dbReference type="AlphaFoldDB" id="A0A2U3AR04"/>
<sequence length="266" mass="29099">MKQLKFLSIVASSMLLLAACGEKEASPTPQENIEETSNGDKKEEAPKKEPVSPQKNDVDDEATADNTQDSQQNDKDTTSTTDSETTTNTKSKEEATSTTEKKATTSTTPSVKVNPIHKDFLQNQLKTAKNGMTEGVPFESGETVLEDVLAQWGEPDTQYSNDTNYIEYKKNGAVQYALAVGRGDRIYDVRTFVSPDNSFKLSDMTFDEIKTVLGKPTSITQTGSDTVLNYTTGKNTLKFVGSSTTKKLHHISIFNKASSEPMGGRN</sequence>
<dbReference type="EMBL" id="QFVR01000001">
    <property type="protein sequence ID" value="PWI26988.1"/>
    <property type="molecule type" value="Genomic_DNA"/>
</dbReference>
<evidence type="ECO:0000256" key="1">
    <source>
        <dbReference type="SAM" id="MobiDB-lite"/>
    </source>
</evidence>
<dbReference type="Pfam" id="PF14172">
    <property type="entry name" value="DUF4309"/>
    <property type="match status" value="1"/>
</dbReference>
<reference evidence="3 4" key="1">
    <citation type="submission" date="2018-05" db="EMBL/GenBank/DDBJ databases">
        <title>Kurthia sibirica genome sequence.</title>
        <authorList>
            <person name="Maclea K.S."/>
            <person name="Goen A.E."/>
        </authorList>
    </citation>
    <scope>NUCLEOTIDE SEQUENCE [LARGE SCALE GENOMIC DNA]</scope>
    <source>
        <strain evidence="3 4">ATCC 49154</strain>
    </source>
</reference>
<dbReference type="PROSITE" id="PS51257">
    <property type="entry name" value="PROKAR_LIPOPROTEIN"/>
    <property type="match status" value="1"/>
</dbReference>
<feature type="compositionally biased region" description="Basic and acidic residues" evidence="1">
    <location>
        <begin position="90"/>
        <end position="103"/>
    </location>
</feature>
<name>A0A2U3AR04_9BACL</name>
<proteinExistence type="predicted"/>
<keyword evidence="2" id="KW-0732">Signal</keyword>
<dbReference type="RefSeq" id="WP_109304611.1">
    <property type="nucleotide sequence ID" value="NZ_BJUF01000029.1"/>
</dbReference>
<comment type="caution">
    <text evidence="3">The sequence shown here is derived from an EMBL/GenBank/DDBJ whole genome shotgun (WGS) entry which is preliminary data.</text>
</comment>
<feature type="chain" id="PRO_5038904105" description="DUF4309 domain-containing protein" evidence="2">
    <location>
        <begin position="19"/>
        <end position="266"/>
    </location>
</feature>
<evidence type="ECO:0008006" key="5">
    <source>
        <dbReference type="Google" id="ProtNLM"/>
    </source>
</evidence>
<evidence type="ECO:0000256" key="2">
    <source>
        <dbReference type="SAM" id="SignalP"/>
    </source>
</evidence>
<dbReference type="InterPro" id="IPR025453">
    <property type="entry name" value="DUF4309"/>
</dbReference>
<accession>A0A2U3AR04</accession>